<keyword evidence="1" id="KW-1133">Transmembrane helix</keyword>
<keyword evidence="3" id="KW-1185">Reference proteome</keyword>
<dbReference type="EMBL" id="QEOB01000015">
    <property type="protein sequence ID" value="PVX77203.1"/>
    <property type="molecule type" value="Genomic_DNA"/>
</dbReference>
<sequence length="65" mass="7178">MIRHKEPGISVRISDEGLRRAYGDNDMLNRLKRVERIHKVIAVVASWGFACGLGIVIAWSACNGA</sequence>
<keyword evidence="1" id="KW-0472">Membrane</keyword>
<evidence type="ECO:0000313" key="3">
    <source>
        <dbReference type="Proteomes" id="UP000245712"/>
    </source>
</evidence>
<protein>
    <submittedName>
        <fullName evidence="2">Uncharacterized protein</fullName>
    </submittedName>
</protein>
<reference evidence="2 3" key="1">
    <citation type="submission" date="2018-05" db="EMBL/GenBank/DDBJ databases">
        <title>Genomic Encyclopedia of Type Strains, Phase IV (KMG-V): Genome sequencing to study the core and pangenomes of soil and plant-associated prokaryotes.</title>
        <authorList>
            <person name="Whitman W."/>
        </authorList>
    </citation>
    <scope>NUCLEOTIDE SEQUENCE [LARGE SCALE GENOMIC DNA]</scope>
    <source>
        <strain evidence="2 3">SCZa-39</strain>
    </source>
</reference>
<dbReference type="RefSeq" id="WP_116613128.1">
    <property type="nucleotide sequence ID" value="NZ_QEOB01000015.1"/>
</dbReference>
<feature type="transmembrane region" description="Helical" evidence="1">
    <location>
        <begin position="40"/>
        <end position="61"/>
    </location>
</feature>
<evidence type="ECO:0000313" key="2">
    <source>
        <dbReference type="EMBL" id="PVX77203.1"/>
    </source>
</evidence>
<name>A0ABX5KJI9_9BURK</name>
<proteinExistence type="predicted"/>
<dbReference type="Proteomes" id="UP000245712">
    <property type="component" value="Unassembled WGS sequence"/>
</dbReference>
<gene>
    <name evidence="2" type="ORF">C7402_115262</name>
</gene>
<organism evidence="2 3">
    <name type="scientific">Paraburkholderia unamae</name>
    <dbReference type="NCBI Taxonomy" id="219649"/>
    <lineage>
        <taxon>Bacteria</taxon>
        <taxon>Pseudomonadati</taxon>
        <taxon>Pseudomonadota</taxon>
        <taxon>Betaproteobacteria</taxon>
        <taxon>Burkholderiales</taxon>
        <taxon>Burkholderiaceae</taxon>
        <taxon>Paraburkholderia</taxon>
    </lineage>
</organism>
<accession>A0ABX5KJI9</accession>
<keyword evidence="1" id="KW-0812">Transmembrane</keyword>
<comment type="caution">
    <text evidence="2">The sequence shown here is derived from an EMBL/GenBank/DDBJ whole genome shotgun (WGS) entry which is preliminary data.</text>
</comment>
<evidence type="ECO:0000256" key="1">
    <source>
        <dbReference type="SAM" id="Phobius"/>
    </source>
</evidence>